<evidence type="ECO:0000256" key="11">
    <source>
        <dbReference type="SAM" id="MobiDB-lite"/>
    </source>
</evidence>
<dbReference type="GO" id="GO:0005829">
    <property type="term" value="C:cytosol"/>
    <property type="evidence" value="ECO:0007669"/>
    <property type="project" value="TreeGrafter"/>
</dbReference>
<accession>A0AA48RI64</accession>
<protein>
    <recommendedName>
        <fullName evidence="10">Probable GTP-binding protein EngB</fullName>
    </recommendedName>
</protein>
<comment type="function">
    <text evidence="10">Necessary for normal cell division and for the maintenance of normal septation.</text>
</comment>
<organism evidence="13 14">
    <name type="scientific">Brevibacillus aydinogluensis</name>
    <dbReference type="NCBI Taxonomy" id="927786"/>
    <lineage>
        <taxon>Bacteria</taxon>
        <taxon>Bacillati</taxon>
        <taxon>Bacillota</taxon>
        <taxon>Bacilli</taxon>
        <taxon>Bacillales</taxon>
        <taxon>Paenibacillaceae</taxon>
        <taxon>Brevibacillus</taxon>
    </lineage>
</organism>
<dbReference type="KEGG" id="bayd:BSPP4475_14135"/>
<evidence type="ECO:0000313" key="13">
    <source>
        <dbReference type="EMBL" id="CAJ1003454.1"/>
    </source>
</evidence>
<evidence type="ECO:0000256" key="2">
    <source>
        <dbReference type="ARBA" id="ARBA00009638"/>
    </source>
</evidence>
<dbReference type="EMBL" id="OY569118">
    <property type="protein sequence ID" value="CAJ1003454.1"/>
    <property type="molecule type" value="Genomic_DNA"/>
</dbReference>
<dbReference type="InterPro" id="IPR005225">
    <property type="entry name" value="Small_GTP-bd"/>
</dbReference>
<reference evidence="13" key="1">
    <citation type="submission" date="2023-07" db="EMBL/GenBank/DDBJ databases">
        <authorList>
            <person name="Ivanov I."/>
            <person name="Teneva D."/>
            <person name="Stoikov I."/>
        </authorList>
    </citation>
    <scope>NUCLEOTIDE SEQUENCE</scope>
    <source>
        <strain evidence="13">4475</strain>
    </source>
</reference>
<feature type="domain" description="EngB-type G" evidence="12">
    <location>
        <begin position="22"/>
        <end position="195"/>
    </location>
</feature>
<proteinExistence type="inferred from homology"/>
<keyword evidence="8 10" id="KW-0717">Septation</keyword>
<dbReference type="HAMAP" id="MF_00321">
    <property type="entry name" value="GTPase_EngB"/>
    <property type="match status" value="1"/>
</dbReference>
<evidence type="ECO:0000256" key="6">
    <source>
        <dbReference type="ARBA" id="ARBA00022842"/>
    </source>
</evidence>
<keyword evidence="3 10" id="KW-0132">Cell division</keyword>
<feature type="region of interest" description="Disordered" evidence="11">
    <location>
        <begin position="196"/>
        <end position="222"/>
    </location>
</feature>
<keyword evidence="14" id="KW-1185">Reference proteome</keyword>
<evidence type="ECO:0000256" key="8">
    <source>
        <dbReference type="ARBA" id="ARBA00023210"/>
    </source>
</evidence>
<comment type="similarity">
    <text evidence="2 10">Belongs to the TRAFAC class TrmE-Era-EngA-EngB-Septin-like GTPase superfamily. EngB GTPase family.</text>
</comment>
<dbReference type="InterPro" id="IPR019987">
    <property type="entry name" value="GTP-bd_ribosome_bio_YsxC"/>
</dbReference>
<keyword evidence="9 10" id="KW-0131">Cell cycle</keyword>
<dbReference type="GO" id="GO:0000917">
    <property type="term" value="P:division septum assembly"/>
    <property type="evidence" value="ECO:0007669"/>
    <property type="project" value="UniProtKB-KW"/>
</dbReference>
<evidence type="ECO:0000259" key="12">
    <source>
        <dbReference type="PROSITE" id="PS51706"/>
    </source>
</evidence>
<sequence length="222" mass="24929">MKITSAEFVISAVGPKQYPTDGLPEIALVGRSNVGKSSLLNKMMNRKGLARTSSKPGKTQTLNYFRVNNLLYFVDFPGYGYAKVAKSLKQQWGKMIENYLKQRKELRFVIQLVDIRHAPSKDDVAMYDWCKEIGIPTVVVATKGDKIARGRWLQHTKVIREQLKMRGDDALIIFSSETGQGRDELWGEIVRRLQRQEETAPEVEQDPAGGTPETAESGNAPS</sequence>
<dbReference type="InterPro" id="IPR006073">
    <property type="entry name" value="GTP-bd"/>
</dbReference>
<gene>
    <name evidence="13" type="primary">yihA</name>
    <name evidence="10" type="synonym">engB</name>
    <name evidence="13" type="ORF">BSPP4475_14135</name>
</gene>
<dbReference type="InterPro" id="IPR030393">
    <property type="entry name" value="G_ENGB_dom"/>
</dbReference>
<keyword evidence="7 10" id="KW-0342">GTP-binding</keyword>
<dbReference type="Gene3D" id="3.40.50.300">
    <property type="entry name" value="P-loop containing nucleotide triphosphate hydrolases"/>
    <property type="match status" value="1"/>
</dbReference>
<keyword evidence="5 10" id="KW-0547">Nucleotide-binding</keyword>
<evidence type="ECO:0000256" key="5">
    <source>
        <dbReference type="ARBA" id="ARBA00022741"/>
    </source>
</evidence>
<evidence type="ECO:0000256" key="10">
    <source>
        <dbReference type="HAMAP-Rule" id="MF_00321"/>
    </source>
</evidence>
<dbReference type="FunFam" id="3.40.50.300:FF:000098">
    <property type="entry name" value="Probable GTP-binding protein EngB"/>
    <property type="match status" value="1"/>
</dbReference>
<keyword evidence="4" id="KW-0479">Metal-binding</keyword>
<dbReference type="RefSeq" id="WP_304414490.1">
    <property type="nucleotide sequence ID" value="NZ_OY569118.1"/>
</dbReference>
<dbReference type="PROSITE" id="PS51706">
    <property type="entry name" value="G_ENGB"/>
    <property type="match status" value="1"/>
</dbReference>
<dbReference type="PANTHER" id="PTHR11649">
    <property type="entry name" value="MSS1/TRME-RELATED GTP-BINDING PROTEIN"/>
    <property type="match status" value="1"/>
</dbReference>
<dbReference type="SUPFAM" id="SSF52540">
    <property type="entry name" value="P-loop containing nucleoside triphosphate hydrolases"/>
    <property type="match status" value="1"/>
</dbReference>
<evidence type="ECO:0000256" key="3">
    <source>
        <dbReference type="ARBA" id="ARBA00022618"/>
    </source>
</evidence>
<dbReference type="Pfam" id="PF01926">
    <property type="entry name" value="MMR_HSR1"/>
    <property type="match status" value="1"/>
</dbReference>
<evidence type="ECO:0000313" key="14">
    <source>
        <dbReference type="Proteomes" id="UP001189619"/>
    </source>
</evidence>
<dbReference type="NCBIfam" id="TIGR00231">
    <property type="entry name" value="small_GTP"/>
    <property type="match status" value="1"/>
</dbReference>
<evidence type="ECO:0000256" key="4">
    <source>
        <dbReference type="ARBA" id="ARBA00022723"/>
    </source>
</evidence>
<dbReference type="InterPro" id="IPR027417">
    <property type="entry name" value="P-loop_NTPase"/>
</dbReference>
<dbReference type="NCBIfam" id="TIGR03598">
    <property type="entry name" value="GTPase_YsxC"/>
    <property type="match status" value="1"/>
</dbReference>
<name>A0AA48RI64_9BACL</name>
<dbReference type="GO" id="GO:0005525">
    <property type="term" value="F:GTP binding"/>
    <property type="evidence" value="ECO:0007669"/>
    <property type="project" value="UniProtKB-UniRule"/>
</dbReference>
<evidence type="ECO:0000256" key="1">
    <source>
        <dbReference type="ARBA" id="ARBA00001946"/>
    </source>
</evidence>
<dbReference type="Proteomes" id="UP001189619">
    <property type="component" value="Chromosome"/>
</dbReference>
<dbReference type="CDD" id="cd01876">
    <property type="entry name" value="YihA_EngB"/>
    <property type="match status" value="1"/>
</dbReference>
<dbReference type="PANTHER" id="PTHR11649:SF13">
    <property type="entry name" value="ENGB-TYPE G DOMAIN-CONTAINING PROTEIN"/>
    <property type="match status" value="1"/>
</dbReference>
<comment type="cofactor">
    <cofactor evidence="1">
        <name>Mg(2+)</name>
        <dbReference type="ChEBI" id="CHEBI:18420"/>
    </cofactor>
</comment>
<dbReference type="AlphaFoldDB" id="A0AA48RI64"/>
<evidence type="ECO:0000256" key="7">
    <source>
        <dbReference type="ARBA" id="ARBA00023134"/>
    </source>
</evidence>
<dbReference type="GO" id="GO:0046872">
    <property type="term" value="F:metal ion binding"/>
    <property type="evidence" value="ECO:0007669"/>
    <property type="project" value="UniProtKB-KW"/>
</dbReference>
<keyword evidence="6" id="KW-0460">Magnesium</keyword>
<evidence type="ECO:0000256" key="9">
    <source>
        <dbReference type="ARBA" id="ARBA00023306"/>
    </source>
</evidence>